<evidence type="ECO:0000256" key="1">
    <source>
        <dbReference type="SAM" id="Phobius"/>
    </source>
</evidence>
<dbReference type="RefSeq" id="WP_148898318.1">
    <property type="nucleotide sequence ID" value="NZ_VNHY01000001.1"/>
</dbReference>
<comment type="caution">
    <text evidence="2">The sequence shown here is derived from an EMBL/GenBank/DDBJ whole genome shotgun (WGS) entry which is preliminary data.</text>
</comment>
<proteinExistence type="predicted"/>
<organism evidence="2 3">
    <name type="scientific">Fodinibius salinus</name>
    <dbReference type="NCBI Taxonomy" id="860790"/>
    <lineage>
        <taxon>Bacteria</taxon>
        <taxon>Pseudomonadati</taxon>
        <taxon>Balneolota</taxon>
        <taxon>Balneolia</taxon>
        <taxon>Balneolales</taxon>
        <taxon>Balneolaceae</taxon>
        <taxon>Fodinibius</taxon>
    </lineage>
</organism>
<evidence type="ECO:0000313" key="2">
    <source>
        <dbReference type="EMBL" id="TYP95660.1"/>
    </source>
</evidence>
<protein>
    <recommendedName>
        <fullName evidence="4">Type II secretion system protein</fullName>
    </recommendedName>
</protein>
<feature type="transmembrane region" description="Helical" evidence="1">
    <location>
        <begin position="6"/>
        <end position="25"/>
    </location>
</feature>
<sequence>MIVGYSEVLQVMAAMVLFSLILITSNKMILLNSKKGVETESEQKAITLAQNLINEARLLPFDANTTGGPLQSSEIPDGFSATGPGSGETTRADFNDFDDYHTFTNTFDWQLRPQGHPDFGESVFTLSIKVLYVQSPDFKMSGGSETNYTEFKKMVVTVTSDYLTDNNGDPIKIEMPYLRRYYKRAS</sequence>
<keyword evidence="1" id="KW-0812">Transmembrane</keyword>
<evidence type="ECO:0000313" key="3">
    <source>
        <dbReference type="Proteomes" id="UP000324595"/>
    </source>
</evidence>
<dbReference type="Proteomes" id="UP000324595">
    <property type="component" value="Unassembled WGS sequence"/>
</dbReference>
<keyword evidence="1" id="KW-0472">Membrane</keyword>
<name>A0A5D3YNY6_9BACT</name>
<accession>A0A5D3YNY6</accession>
<dbReference type="OrthoDB" id="1524404at2"/>
<reference evidence="2 3" key="1">
    <citation type="submission" date="2019-07" db="EMBL/GenBank/DDBJ databases">
        <title>Genomic Encyclopedia of Archaeal and Bacterial Type Strains, Phase II (KMG-II): from individual species to whole genera.</title>
        <authorList>
            <person name="Goeker M."/>
        </authorList>
    </citation>
    <scope>NUCLEOTIDE SEQUENCE [LARGE SCALE GENOMIC DNA]</scope>
    <source>
        <strain evidence="2 3">DSM 21935</strain>
    </source>
</reference>
<evidence type="ECO:0008006" key="4">
    <source>
        <dbReference type="Google" id="ProtNLM"/>
    </source>
</evidence>
<dbReference type="EMBL" id="VNHY01000001">
    <property type="protein sequence ID" value="TYP95660.1"/>
    <property type="molecule type" value="Genomic_DNA"/>
</dbReference>
<keyword evidence="1" id="KW-1133">Transmembrane helix</keyword>
<gene>
    <name evidence="2" type="ORF">LX73_0975</name>
</gene>
<dbReference type="AlphaFoldDB" id="A0A5D3YNY6"/>
<keyword evidence="3" id="KW-1185">Reference proteome</keyword>